<feature type="domain" description="VOC" evidence="1">
    <location>
        <begin position="10"/>
        <end position="124"/>
    </location>
</feature>
<dbReference type="InterPro" id="IPR029068">
    <property type="entry name" value="Glyas_Bleomycin-R_OHBP_Dase"/>
</dbReference>
<evidence type="ECO:0000313" key="2">
    <source>
        <dbReference type="EMBL" id="MEQ4482137.1"/>
    </source>
</evidence>
<keyword evidence="3" id="KW-1185">Reference proteome</keyword>
<reference evidence="2 3" key="1">
    <citation type="journal article" date="2023" name="Genome Announc.">
        <title>Pan-Genome Analyses of the Genus Cohnella and Proposal of the Novel Species Cohnella silvisoli sp. nov., Isolated from Forest Soil.</title>
        <authorList>
            <person name="Wang C."/>
            <person name="Mao L."/>
            <person name="Bao G."/>
            <person name="Zhu H."/>
        </authorList>
    </citation>
    <scope>NUCLEOTIDE SEQUENCE [LARGE SCALE GENOMIC DNA]</scope>
    <source>
        <strain evidence="2 3">NL03-T5-1</strain>
    </source>
</reference>
<dbReference type="Proteomes" id="UP001493487">
    <property type="component" value="Unassembled WGS sequence"/>
</dbReference>
<evidence type="ECO:0000313" key="3">
    <source>
        <dbReference type="Proteomes" id="UP001493487"/>
    </source>
</evidence>
<protein>
    <submittedName>
        <fullName evidence="2">VOC family protein</fullName>
    </submittedName>
</protein>
<name>A0ABV1KRN3_9BACL</name>
<dbReference type="SUPFAM" id="SSF54593">
    <property type="entry name" value="Glyoxalase/Bleomycin resistance protein/Dihydroxybiphenyl dioxygenase"/>
    <property type="match status" value="1"/>
</dbReference>
<organism evidence="2 3">
    <name type="scientific">Cohnella silvisoli</name>
    <dbReference type="NCBI Taxonomy" id="2873699"/>
    <lineage>
        <taxon>Bacteria</taxon>
        <taxon>Bacillati</taxon>
        <taxon>Bacillota</taxon>
        <taxon>Bacilli</taxon>
        <taxon>Bacillales</taxon>
        <taxon>Paenibacillaceae</taxon>
        <taxon>Cohnella</taxon>
    </lineage>
</organism>
<comment type="caution">
    <text evidence="2">The sequence shown here is derived from an EMBL/GenBank/DDBJ whole genome shotgun (WGS) entry which is preliminary data.</text>
</comment>
<dbReference type="RefSeq" id="WP_232185197.1">
    <property type="nucleotide sequence ID" value="NZ_JAIOAP010000004.1"/>
</dbReference>
<accession>A0ABV1KRN3</accession>
<dbReference type="InterPro" id="IPR037523">
    <property type="entry name" value="VOC_core"/>
</dbReference>
<sequence length="128" mass="14205">MSNTPVSIQGITQLSIRVHDVAASVSFYNETLGLPLLFSQSNMALLDCNGIRLLLSIPEKPEFDHPSSIVYFRVENIEQAHQSLLASGVDFVSPPHKIAEFNGFTVWMAFFYDPDRNVHALTSEVPVA</sequence>
<gene>
    <name evidence="2" type="ORF">QJS35_06980</name>
</gene>
<dbReference type="Gene3D" id="3.10.180.10">
    <property type="entry name" value="2,3-Dihydroxybiphenyl 1,2-Dioxygenase, domain 1"/>
    <property type="match status" value="1"/>
</dbReference>
<dbReference type="EMBL" id="JASKHM010000003">
    <property type="protein sequence ID" value="MEQ4482137.1"/>
    <property type="molecule type" value="Genomic_DNA"/>
</dbReference>
<dbReference type="CDD" id="cd06587">
    <property type="entry name" value="VOC"/>
    <property type="match status" value="1"/>
</dbReference>
<evidence type="ECO:0000259" key="1">
    <source>
        <dbReference type="PROSITE" id="PS51819"/>
    </source>
</evidence>
<dbReference type="InterPro" id="IPR004360">
    <property type="entry name" value="Glyas_Fos-R_dOase_dom"/>
</dbReference>
<dbReference type="Pfam" id="PF00903">
    <property type="entry name" value="Glyoxalase"/>
    <property type="match status" value="1"/>
</dbReference>
<dbReference type="PROSITE" id="PS51819">
    <property type="entry name" value="VOC"/>
    <property type="match status" value="1"/>
</dbReference>
<proteinExistence type="predicted"/>